<name>A0ABY7XK49_9BACL</name>
<gene>
    <name evidence="1" type="ORF">PUW25_25460</name>
</gene>
<proteinExistence type="predicted"/>
<dbReference type="Proteomes" id="UP001221519">
    <property type="component" value="Plasmid unnamed1"/>
</dbReference>
<sequence>MELMQKYIDNVYSLNGIYIMQIPSSMPFKEAKEMADKWKMRFGQGRPLMIIPEEVDIQYMESFDTSIAIRMLTNGYKLKRSGQLGKRYRYIEGRLMFKEELQRWKSYSLTDEDLLARDWQLAREDLQL</sequence>
<reference evidence="1 2" key="1">
    <citation type="submission" date="2023-02" db="EMBL/GenBank/DDBJ databases">
        <title>Pathogen: clinical or host-associated sample.</title>
        <authorList>
            <person name="Hergert J."/>
            <person name="Casey R."/>
            <person name="Wagner J."/>
            <person name="Young E.L."/>
            <person name="Oakeson K.F."/>
        </authorList>
    </citation>
    <scope>NUCLEOTIDE SEQUENCE [LARGE SCALE GENOMIC DNA]</scope>
    <source>
        <strain evidence="1 2">2022CK-00829</strain>
        <plasmid evidence="1 2">unnamed1</plasmid>
    </source>
</reference>
<organism evidence="1 2">
    <name type="scientific">Paenibacillus urinalis</name>
    <dbReference type="NCBI Taxonomy" id="521520"/>
    <lineage>
        <taxon>Bacteria</taxon>
        <taxon>Bacillati</taxon>
        <taxon>Bacillota</taxon>
        <taxon>Bacilli</taxon>
        <taxon>Bacillales</taxon>
        <taxon>Paenibacillaceae</taxon>
        <taxon>Paenibacillus</taxon>
    </lineage>
</organism>
<accession>A0ABY7XK49</accession>
<dbReference type="RefSeq" id="WP_274338748.1">
    <property type="nucleotide sequence ID" value="NZ_CP118109.1"/>
</dbReference>
<evidence type="ECO:0000313" key="2">
    <source>
        <dbReference type="Proteomes" id="UP001221519"/>
    </source>
</evidence>
<keyword evidence="2" id="KW-1185">Reference proteome</keyword>
<geneLocation type="plasmid" evidence="1 2">
    <name>unnamed1</name>
</geneLocation>
<keyword evidence="1" id="KW-0614">Plasmid</keyword>
<protein>
    <submittedName>
        <fullName evidence="1">Uncharacterized protein</fullName>
    </submittedName>
</protein>
<evidence type="ECO:0000313" key="1">
    <source>
        <dbReference type="EMBL" id="WDI05159.1"/>
    </source>
</evidence>
<dbReference type="EMBL" id="CP118109">
    <property type="protein sequence ID" value="WDI05159.1"/>
    <property type="molecule type" value="Genomic_DNA"/>
</dbReference>